<evidence type="ECO:0000259" key="6">
    <source>
        <dbReference type="Pfam" id="PF01521"/>
    </source>
</evidence>
<keyword evidence="4" id="KW-0411">Iron-sulfur</keyword>
<dbReference type="GO" id="GO:0051539">
    <property type="term" value="F:4 iron, 4 sulfur cluster binding"/>
    <property type="evidence" value="ECO:0007669"/>
    <property type="project" value="UniProtKB-KW"/>
</dbReference>
<accession>A0A382FUC2</accession>
<keyword evidence="2" id="KW-0479">Metal-binding</keyword>
<organism evidence="7">
    <name type="scientific">marine metagenome</name>
    <dbReference type="NCBI Taxonomy" id="408172"/>
    <lineage>
        <taxon>unclassified sequences</taxon>
        <taxon>metagenomes</taxon>
        <taxon>ecological metagenomes</taxon>
    </lineage>
</organism>
<evidence type="ECO:0000256" key="3">
    <source>
        <dbReference type="ARBA" id="ARBA00023004"/>
    </source>
</evidence>
<dbReference type="Gene3D" id="3.30.300.130">
    <property type="entry name" value="Fe-S cluster assembly (FSCA)"/>
    <property type="match status" value="1"/>
</dbReference>
<keyword evidence="1" id="KW-0004">4Fe-4S</keyword>
<evidence type="ECO:0000256" key="4">
    <source>
        <dbReference type="ARBA" id="ARBA00023014"/>
    </source>
</evidence>
<dbReference type="Pfam" id="PF01521">
    <property type="entry name" value="Fe-S_biosyn"/>
    <property type="match status" value="1"/>
</dbReference>
<proteinExistence type="inferred from homology"/>
<dbReference type="GO" id="GO:0016226">
    <property type="term" value="P:iron-sulfur cluster assembly"/>
    <property type="evidence" value="ECO:0007669"/>
    <property type="project" value="InterPro"/>
</dbReference>
<name>A0A382FUC2_9ZZZZ</name>
<dbReference type="PANTHER" id="PTHR11178">
    <property type="entry name" value="IRON-SULFUR CLUSTER SCAFFOLD PROTEIN NFU-RELATED"/>
    <property type="match status" value="1"/>
</dbReference>
<dbReference type="InterPro" id="IPR017726">
    <property type="entry name" value="Fe/S_biogenesis_protein_NfuA"/>
</dbReference>
<gene>
    <name evidence="7" type="ORF">METZ01_LOCUS219019</name>
</gene>
<feature type="domain" description="Core" evidence="6">
    <location>
        <begin position="6"/>
        <end position="100"/>
    </location>
</feature>
<evidence type="ECO:0008006" key="8">
    <source>
        <dbReference type="Google" id="ProtNLM"/>
    </source>
</evidence>
<dbReference type="Gene3D" id="2.60.300.12">
    <property type="entry name" value="HesB-like domain"/>
    <property type="match status" value="1"/>
</dbReference>
<dbReference type="Pfam" id="PF01106">
    <property type="entry name" value="NifU"/>
    <property type="match status" value="1"/>
</dbReference>
<evidence type="ECO:0000259" key="5">
    <source>
        <dbReference type="Pfam" id="PF01106"/>
    </source>
</evidence>
<dbReference type="GO" id="GO:0005506">
    <property type="term" value="F:iron ion binding"/>
    <property type="evidence" value="ECO:0007669"/>
    <property type="project" value="InterPro"/>
</dbReference>
<dbReference type="GO" id="GO:0051604">
    <property type="term" value="P:protein maturation"/>
    <property type="evidence" value="ECO:0007669"/>
    <property type="project" value="InterPro"/>
</dbReference>
<dbReference type="SUPFAM" id="SSF89360">
    <property type="entry name" value="HesB-like domain"/>
    <property type="match status" value="1"/>
</dbReference>
<dbReference type="InterPro" id="IPR001075">
    <property type="entry name" value="NIF_FeS_clus_asmbl_NifU_C"/>
</dbReference>
<evidence type="ECO:0000256" key="2">
    <source>
        <dbReference type="ARBA" id="ARBA00022723"/>
    </source>
</evidence>
<dbReference type="InterPro" id="IPR000361">
    <property type="entry name" value="ATAP_core_dom"/>
</dbReference>
<feature type="domain" description="NIF system FeS cluster assembly NifU C-terminal" evidence="5">
    <location>
        <begin position="116"/>
        <end position="180"/>
    </location>
</feature>
<dbReference type="EMBL" id="UINC01051701">
    <property type="protein sequence ID" value="SVB66165.1"/>
    <property type="molecule type" value="Genomic_DNA"/>
</dbReference>
<dbReference type="InterPro" id="IPR034904">
    <property type="entry name" value="FSCA_dom_sf"/>
</dbReference>
<dbReference type="NCBIfam" id="TIGR03341">
    <property type="entry name" value="YhgI_GntY"/>
    <property type="match status" value="1"/>
</dbReference>
<evidence type="ECO:0000313" key="7">
    <source>
        <dbReference type="EMBL" id="SVB66165.1"/>
    </source>
</evidence>
<sequence length="200" mass="22114">MKKQIIKITKTAEDYLAKLIEKKNESDTAVRIFISDPGTPNAETCLAYCKPDDLTPSDVLISLPKLSVYVEERSIPFLKDAEVNFDTDNFGGQLTIKSPNSRLPNISSDSPLEDRVNYVIYNEINPMLETHGGVVSLMEITDDKYAVLQFGGGCQGCGMVDVTLKDGIEKTLLDTLPELSGIKDMTDHSIDDHAYYKGES</sequence>
<keyword evidence="3" id="KW-0408">Iron</keyword>
<evidence type="ECO:0000256" key="1">
    <source>
        <dbReference type="ARBA" id="ARBA00022485"/>
    </source>
</evidence>
<dbReference type="AlphaFoldDB" id="A0A382FUC2"/>
<dbReference type="InterPro" id="IPR035903">
    <property type="entry name" value="HesB-like_dom_sf"/>
</dbReference>
<dbReference type="HAMAP" id="MF_01637">
    <property type="entry name" value="Fe_S_biogen_NfuA"/>
    <property type="match status" value="1"/>
</dbReference>
<protein>
    <recommendedName>
        <fullName evidence="8">NIF system FeS cluster assembly NifU C-terminal domain-containing protein</fullName>
    </recommendedName>
</protein>
<dbReference type="SUPFAM" id="SSF117916">
    <property type="entry name" value="Fe-S cluster assembly (FSCA) domain-like"/>
    <property type="match status" value="1"/>
</dbReference>
<reference evidence="7" key="1">
    <citation type="submission" date="2018-05" db="EMBL/GenBank/DDBJ databases">
        <authorList>
            <person name="Lanie J.A."/>
            <person name="Ng W.-L."/>
            <person name="Kazmierczak K.M."/>
            <person name="Andrzejewski T.M."/>
            <person name="Davidsen T.M."/>
            <person name="Wayne K.J."/>
            <person name="Tettelin H."/>
            <person name="Glass J.I."/>
            <person name="Rusch D."/>
            <person name="Podicherti R."/>
            <person name="Tsui H.-C.T."/>
            <person name="Winkler M.E."/>
        </authorList>
    </citation>
    <scope>NUCLEOTIDE SEQUENCE</scope>
</reference>
<dbReference type="PANTHER" id="PTHR11178:SF51">
    <property type="entry name" value="FE_S BIOGENESIS PROTEIN NFUA"/>
    <property type="match status" value="1"/>
</dbReference>